<reference evidence="3" key="1">
    <citation type="submission" date="2021-03" db="EMBL/GenBank/DDBJ databases">
        <authorList>
            <person name="Tran Van P."/>
        </authorList>
    </citation>
    <scope>NUCLEOTIDE SEQUENCE</scope>
</reference>
<evidence type="ECO:0000313" key="4">
    <source>
        <dbReference type="Proteomes" id="UP001153148"/>
    </source>
</evidence>
<feature type="region of interest" description="Disordered" evidence="2">
    <location>
        <begin position="1"/>
        <end position="24"/>
    </location>
</feature>
<organism evidence="3 4">
    <name type="scientific">Timema podura</name>
    <name type="common">Walking stick</name>
    <dbReference type="NCBI Taxonomy" id="61482"/>
    <lineage>
        <taxon>Eukaryota</taxon>
        <taxon>Metazoa</taxon>
        <taxon>Ecdysozoa</taxon>
        <taxon>Arthropoda</taxon>
        <taxon>Hexapoda</taxon>
        <taxon>Insecta</taxon>
        <taxon>Pterygota</taxon>
        <taxon>Neoptera</taxon>
        <taxon>Polyneoptera</taxon>
        <taxon>Phasmatodea</taxon>
        <taxon>Timematodea</taxon>
        <taxon>Timematoidea</taxon>
        <taxon>Timematidae</taxon>
        <taxon>Timema</taxon>
    </lineage>
</organism>
<keyword evidence="1" id="KW-0175">Coiled coil</keyword>
<evidence type="ECO:0000256" key="2">
    <source>
        <dbReference type="SAM" id="MobiDB-lite"/>
    </source>
</evidence>
<keyword evidence="4" id="KW-1185">Reference proteome</keyword>
<dbReference type="Proteomes" id="UP001153148">
    <property type="component" value="Unassembled WGS sequence"/>
</dbReference>
<proteinExistence type="predicted"/>
<sequence>MSSNVAAECQGGDADRQETSKQRLQQLEQQLKACAEERDVYKKRLEAAERELKSQRTSVAGGKNNKKSGKHTTGSTTNQPETDASLRATLAVSEALIEDKTKLCANQERQIKALTHQVSSLREVVSITKDLLNIRNLEMERLQREVDCVQEKIAIERERQNKLGLAAKLNENLKDEYKNQLTLFQNLREKYEEKVMMLTKENLRLFKLTNELSQSKANSTPDQQETD</sequence>
<feature type="region of interest" description="Disordered" evidence="2">
    <location>
        <begin position="47"/>
        <end position="84"/>
    </location>
</feature>
<evidence type="ECO:0000256" key="1">
    <source>
        <dbReference type="SAM" id="Coils"/>
    </source>
</evidence>
<evidence type="ECO:0000313" key="3">
    <source>
        <dbReference type="EMBL" id="CAG2058349.1"/>
    </source>
</evidence>
<accession>A0ABN7NU20</accession>
<gene>
    <name evidence="3" type="ORF">TPAB3V08_LOCUS5321</name>
</gene>
<comment type="caution">
    <text evidence="3">The sequence shown here is derived from an EMBL/GenBank/DDBJ whole genome shotgun (WGS) entry which is preliminary data.</text>
</comment>
<dbReference type="EMBL" id="CAJPIN010007111">
    <property type="protein sequence ID" value="CAG2058349.1"/>
    <property type="molecule type" value="Genomic_DNA"/>
</dbReference>
<name>A0ABN7NU20_TIMPD</name>
<feature type="coiled-coil region" evidence="1">
    <location>
        <begin position="97"/>
        <end position="201"/>
    </location>
</feature>
<protein>
    <submittedName>
        <fullName evidence="3">Uncharacterized protein</fullName>
    </submittedName>
</protein>